<evidence type="ECO:0000313" key="1">
    <source>
        <dbReference type="EMBL" id="AII87824.1"/>
    </source>
</evidence>
<organism evidence="1 2">
    <name type="scientific">Planktomarina temperata RCA23</name>
    <dbReference type="NCBI Taxonomy" id="666509"/>
    <lineage>
        <taxon>Bacteria</taxon>
        <taxon>Pseudomonadati</taxon>
        <taxon>Pseudomonadota</taxon>
        <taxon>Alphaproteobacteria</taxon>
        <taxon>Rhodobacterales</taxon>
        <taxon>Paracoccaceae</taxon>
        <taxon>Planktomarina</taxon>
    </lineage>
</organism>
<dbReference type="Proteomes" id="UP000028680">
    <property type="component" value="Chromosome"/>
</dbReference>
<dbReference type="EMBL" id="CP003984">
    <property type="protein sequence ID" value="AII87824.1"/>
    <property type="molecule type" value="Genomic_DNA"/>
</dbReference>
<gene>
    <name evidence="1" type="ORF">RCA23_c23010</name>
</gene>
<protein>
    <submittedName>
        <fullName evidence="1">Transposase</fullName>
    </submittedName>
</protein>
<dbReference type="AlphaFoldDB" id="A0AAN0RKE4"/>
<accession>A0AAN0RKE4</accession>
<evidence type="ECO:0000313" key="2">
    <source>
        <dbReference type="Proteomes" id="UP000028680"/>
    </source>
</evidence>
<reference evidence="1 2" key="1">
    <citation type="journal article" date="2014" name="ISME J.">
        <title>Adaptation of an abundant Roseobacter RCA organism to pelagic systems revealed by genomic and transcriptomic analyses.</title>
        <authorList>
            <person name="Voget S."/>
            <person name="Wemheuer B."/>
            <person name="Brinkhoff T."/>
            <person name="Vollmers J."/>
            <person name="Dietrich S."/>
            <person name="Giebel H.A."/>
            <person name="Beardsley C."/>
            <person name="Sardemann C."/>
            <person name="Bakenhus I."/>
            <person name="Billerbeck S."/>
            <person name="Daniel R."/>
            <person name="Simon M."/>
        </authorList>
    </citation>
    <scope>NUCLEOTIDE SEQUENCE [LARGE SCALE GENOMIC DNA]</scope>
    <source>
        <strain evidence="1 2">RCA23</strain>
    </source>
</reference>
<proteinExistence type="predicted"/>
<name>A0AAN0RKE4_9RHOB</name>
<keyword evidence="2" id="KW-1185">Reference proteome</keyword>
<sequence>MARLFVGLELLTHRFAAAGQINQCENLHMPFRRRERAMQRFKTVAALQKFVRYHSLIYNHFNYERHPESTQTYKRKRSDAFIEWFQICTL</sequence>
<dbReference type="KEGG" id="ptp:RCA23_c23010"/>